<name>A0A2N3MXS1_9PEZI</name>
<dbReference type="SUPFAM" id="SSF52743">
    <property type="entry name" value="Subtilisin-like"/>
    <property type="match status" value="1"/>
</dbReference>
<feature type="signal peptide" evidence="6">
    <location>
        <begin position="1"/>
        <end position="16"/>
    </location>
</feature>
<dbReference type="PROSITE" id="PS51892">
    <property type="entry name" value="SUBTILASE"/>
    <property type="match status" value="1"/>
</dbReference>
<organism evidence="8 9">
    <name type="scientific">Lomentospora prolificans</name>
    <dbReference type="NCBI Taxonomy" id="41688"/>
    <lineage>
        <taxon>Eukaryota</taxon>
        <taxon>Fungi</taxon>
        <taxon>Dikarya</taxon>
        <taxon>Ascomycota</taxon>
        <taxon>Pezizomycotina</taxon>
        <taxon>Sordariomycetes</taxon>
        <taxon>Hypocreomycetidae</taxon>
        <taxon>Microascales</taxon>
        <taxon>Microascaceae</taxon>
        <taxon>Lomentospora</taxon>
    </lineage>
</organism>
<dbReference type="InterPro" id="IPR015500">
    <property type="entry name" value="Peptidase_S8_subtilisin-rel"/>
</dbReference>
<dbReference type="InterPro" id="IPR051048">
    <property type="entry name" value="Peptidase_S8/S53_subtilisin"/>
</dbReference>
<dbReference type="InParanoid" id="A0A2N3MXS1"/>
<dbReference type="PROSITE" id="PS00137">
    <property type="entry name" value="SUBTILASE_HIS"/>
    <property type="match status" value="1"/>
</dbReference>
<dbReference type="EMBL" id="NLAX01001623">
    <property type="protein sequence ID" value="PKS04979.1"/>
    <property type="molecule type" value="Genomic_DNA"/>
</dbReference>
<evidence type="ECO:0000256" key="1">
    <source>
        <dbReference type="ARBA" id="ARBA00011073"/>
    </source>
</evidence>
<dbReference type="InterPro" id="IPR036852">
    <property type="entry name" value="Peptidase_S8/S53_dom_sf"/>
</dbReference>
<keyword evidence="3" id="KW-0378">Hydrolase</keyword>
<dbReference type="InterPro" id="IPR000209">
    <property type="entry name" value="Peptidase_S8/S53_dom"/>
</dbReference>
<dbReference type="PANTHER" id="PTHR43399:SF4">
    <property type="entry name" value="CELL WALL-ASSOCIATED PROTEASE"/>
    <property type="match status" value="1"/>
</dbReference>
<dbReference type="PANTHER" id="PTHR43399">
    <property type="entry name" value="SUBTILISIN-RELATED"/>
    <property type="match status" value="1"/>
</dbReference>
<dbReference type="STRING" id="41688.A0A2N3MXS1"/>
<evidence type="ECO:0000256" key="4">
    <source>
        <dbReference type="ARBA" id="ARBA00022825"/>
    </source>
</evidence>
<dbReference type="Pfam" id="PF00082">
    <property type="entry name" value="Peptidase_S8"/>
    <property type="match status" value="1"/>
</dbReference>
<comment type="caution">
    <text evidence="5">Lacks conserved residue(s) required for the propagation of feature annotation.</text>
</comment>
<dbReference type="PROSITE" id="PS00136">
    <property type="entry name" value="SUBTILASE_ASP"/>
    <property type="match status" value="1"/>
</dbReference>
<gene>
    <name evidence="8" type="ORF">jhhlp_008345</name>
</gene>
<comment type="caution">
    <text evidence="8">The sequence shown here is derived from an EMBL/GenBank/DDBJ whole genome shotgun (WGS) entry which is preliminary data.</text>
</comment>
<evidence type="ECO:0000256" key="5">
    <source>
        <dbReference type="PROSITE-ProRule" id="PRU01240"/>
    </source>
</evidence>
<feature type="chain" id="PRO_5014871960" description="Peptidase S8/S53 domain-containing protein" evidence="6">
    <location>
        <begin position="17"/>
        <end position="223"/>
    </location>
</feature>
<keyword evidence="6" id="KW-0732">Signal</keyword>
<feature type="domain" description="Peptidase S8/S53" evidence="7">
    <location>
        <begin position="144"/>
        <end position="220"/>
    </location>
</feature>
<protein>
    <recommendedName>
        <fullName evidence="7">Peptidase S8/S53 domain-containing protein</fullName>
    </recommendedName>
</protein>
<comment type="similarity">
    <text evidence="1 5">Belongs to the peptidase S8 family.</text>
</comment>
<reference evidence="8 9" key="1">
    <citation type="journal article" date="2017" name="G3 (Bethesda)">
        <title>First Draft Genome Sequence of the Pathogenic Fungus Lomentospora prolificans (Formerly Scedosporium prolificans).</title>
        <authorList>
            <person name="Luo R."/>
            <person name="Zimin A."/>
            <person name="Workman R."/>
            <person name="Fan Y."/>
            <person name="Pertea G."/>
            <person name="Grossman N."/>
            <person name="Wear M.P."/>
            <person name="Jia B."/>
            <person name="Miller H."/>
            <person name="Casadevall A."/>
            <person name="Timp W."/>
            <person name="Zhang S.X."/>
            <person name="Salzberg S.L."/>
        </authorList>
    </citation>
    <scope>NUCLEOTIDE SEQUENCE [LARGE SCALE GENOMIC DNA]</scope>
    <source>
        <strain evidence="8 9">JHH-5317</strain>
    </source>
</reference>
<dbReference type="OrthoDB" id="10256524at2759"/>
<dbReference type="GO" id="GO:0006508">
    <property type="term" value="P:proteolysis"/>
    <property type="evidence" value="ECO:0007669"/>
    <property type="project" value="UniProtKB-KW"/>
</dbReference>
<evidence type="ECO:0000256" key="3">
    <source>
        <dbReference type="ARBA" id="ARBA00022801"/>
    </source>
</evidence>
<dbReference type="InterPro" id="IPR023827">
    <property type="entry name" value="Peptidase_S8_Asp-AS"/>
</dbReference>
<dbReference type="Gene3D" id="3.40.50.200">
    <property type="entry name" value="Peptidase S8/S53 domain"/>
    <property type="match status" value="1"/>
</dbReference>
<keyword evidence="2" id="KW-0645">Protease</keyword>
<dbReference type="Proteomes" id="UP000233524">
    <property type="component" value="Unassembled WGS sequence"/>
</dbReference>
<dbReference type="PRINTS" id="PR00723">
    <property type="entry name" value="SUBTILISIN"/>
</dbReference>
<proteinExistence type="inferred from homology"/>
<sequence>MRLSLALLSLVSSTWASNHLRREVENNRIPDRYIIRVSDDADLDALETEILARPGATIFKRFEHQFFKGLSVVSRSESISSLLDIEGVDKAWQAGRVILDIPEVSTTLRATQNESDGDEVPPASTYSLHNFTGVDKVHSGGILGNGVKVAVIDTGIYYKHPALGGGYGPGYKVAGGYDLVGGQYPTGPIIPDDDPYPETRDPQLYQNDHGTHVAGIIAGKSDW</sequence>
<evidence type="ECO:0000313" key="9">
    <source>
        <dbReference type="Proteomes" id="UP000233524"/>
    </source>
</evidence>
<evidence type="ECO:0000259" key="7">
    <source>
        <dbReference type="Pfam" id="PF00082"/>
    </source>
</evidence>
<dbReference type="AlphaFoldDB" id="A0A2N3MXS1"/>
<evidence type="ECO:0000313" key="8">
    <source>
        <dbReference type="EMBL" id="PKS04979.1"/>
    </source>
</evidence>
<evidence type="ECO:0000256" key="2">
    <source>
        <dbReference type="ARBA" id="ARBA00022670"/>
    </source>
</evidence>
<evidence type="ECO:0000256" key="6">
    <source>
        <dbReference type="SAM" id="SignalP"/>
    </source>
</evidence>
<dbReference type="InterPro" id="IPR022398">
    <property type="entry name" value="Peptidase_S8_His-AS"/>
</dbReference>
<keyword evidence="9" id="KW-1185">Reference proteome</keyword>
<dbReference type="GO" id="GO:0004252">
    <property type="term" value="F:serine-type endopeptidase activity"/>
    <property type="evidence" value="ECO:0007669"/>
    <property type="project" value="InterPro"/>
</dbReference>
<dbReference type="VEuPathDB" id="FungiDB:jhhlp_008345"/>
<accession>A0A2N3MXS1</accession>
<keyword evidence="4" id="KW-0720">Serine protease</keyword>